<gene>
    <name evidence="1" type="ORF">M8818_005870</name>
</gene>
<proteinExistence type="predicted"/>
<evidence type="ECO:0000313" key="2">
    <source>
        <dbReference type="Proteomes" id="UP001320706"/>
    </source>
</evidence>
<protein>
    <submittedName>
        <fullName evidence="1">Uncharacterized protein</fullName>
    </submittedName>
</protein>
<dbReference type="EMBL" id="JAMKPW020000035">
    <property type="protein sequence ID" value="KAK8201402.1"/>
    <property type="molecule type" value="Genomic_DNA"/>
</dbReference>
<evidence type="ECO:0000313" key="1">
    <source>
        <dbReference type="EMBL" id="KAK8201402.1"/>
    </source>
</evidence>
<dbReference type="Proteomes" id="UP001320706">
    <property type="component" value="Unassembled WGS sequence"/>
</dbReference>
<organism evidence="1 2">
    <name type="scientific">Zalaria obscura</name>
    <dbReference type="NCBI Taxonomy" id="2024903"/>
    <lineage>
        <taxon>Eukaryota</taxon>
        <taxon>Fungi</taxon>
        <taxon>Dikarya</taxon>
        <taxon>Ascomycota</taxon>
        <taxon>Pezizomycotina</taxon>
        <taxon>Dothideomycetes</taxon>
        <taxon>Dothideomycetidae</taxon>
        <taxon>Dothideales</taxon>
        <taxon>Zalariaceae</taxon>
        <taxon>Zalaria</taxon>
    </lineage>
</organism>
<name>A0ACC3SC06_9PEZI</name>
<sequence>MLVVHHLQVSQSERIVWLCEELGIDYELKLHKRDPIFSPKSIKDLHPLGAAPIIQDGDLTLAESPACVEYIIHIHGSGRLALPPSHKDYAKYLYWFHFANGTLQPAISRLLLLQSAKLDKQNDIVRRTAERMSLCLEHMDKHLAKGNTWLAGDEFSAADILTVFTLTTMRSFYPLDLSPYHNILAYLQRVGKREAYTRAHEKGDPGLEYMLEGPPPDSFFSKLGGKL</sequence>
<comment type="caution">
    <text evidence="1">The sequence shown here is derived from an EMBL/GenBank/DDBJ whole genome shotgun (WGS) entry which is preliminary data.</text>
</comment>
<keyword evidence="2" id="KW-1185">Reference proteome</keyword>
<accession>A0ACC3SC06</accession>
<reference evidence="1" key="1">
    <citation type="submission" date="2024-02" db="EMBL/GenBank/DDBJ databases">
        <title>Metagenome Assembled Genome of Zalaria obscura JY119.</title>
        <authorList>
            <person name="Vighnesh L."/>
            <person name="Jagadeeshwari U."/>
            <person name="Venkata Ramana C."/>
            <person name="Sasikala C."/>
        </authorList>
    </citation>
    <scope>NUCLEOTIDE SEQUENCE</scope>
    <source>
        <strain evidence="1">JY119</strain>
    </source>
</reference>